<keyword evidence="3" id="KW-0998">Cell outer membrane</keyword>
<dbReference type="PRINTS" id="PR01021">
    <property type="entry name" value="OMPADOMAIN"/>
</dbReference>
<dbReference type="PROSITE" id="PS51123">
    <property type="entry name" value="OMPA_2"/>
    <property type="match status" value="1"/>
</dbReference>
<dbReference type="AlphaFoldDB" id="A0A512AUC8"/>
<dbReference type="PANTHER" id="PTHR30329">
    <property type="entry name" value="STATOR ELEMENT OF FLAGELLAR MOTOR COMPLEX"/>
    <property type="match status" value="1"/>
</dbReference>
<evidence type="ECO:0000313" key="7">
    <source>
        <dbReference type="EMBL" id="GEO03316.1"/>
    </source>
</evidence>
<dbReference type="SUPFAM" id="SSF49464">
    <property type="entry name" value="Carboxypeptidase regulatory domain-like"/>
    <property type="match status" value="1"/>
</dbReference>
<dbReference type="Pfam" id="PF00691">
    <property type="entry name" value="OmpA"/>
    <property type="match status" value="1"/>
</dbReference>
<comment type="caution">
    <text evidence="7">The sequence shown here is derived from an EMBL/GenBank/DDBJ whole genome shotgun (WGS) entry which is preliminary data.</text>
</comment>
<evidence type="ECO:0000259" key="6">
    <source>
        <dbReference type="PROSITE" id="PS51123"/>
    </source>
</evidence>
<dbReference type="SUPFAM" id="SSF103088">
    <property type="entry name" value="OmpA-like"/>
    <property type="match status" value="1"/>
</dbReference>
<dbReference type="InterPro" id="IPR008969">
    <property type="entry name" value="CarboxyPept-like_regulatory"/>
</dbReference>
<dbReference type="SUPFAM" id="SSF82171">
    <property type="entry name" value="DPP6 N-terminal domain-like"/>
    <property type="match status" value="1"/>
</dbReference>
<proteinExistence type="predicted"/>
<evidence type="ECO:0000313" key="8">
    <source>
        <dbReference type="Proteomes" id="UP000321532"/>
    </source>
</evidence>
<accession>A0A512AUC8</accession>
<dbReference type="PANTHER" id="PTHR30329:SF21">
    <property type="entry name" value="LIPOPROTEIN YIAD-RELATED"/>
    <property type="match status" value="1"/>
</dbReference>
<evidence type="ECO:0000256" key="1">
    <source>
        <dbReference type="ARBA" id="ARBA00004442"/>
    </source>
</evidence>
<keyword evidence="5" id="KW-0732">Signal</keyword>
<protein>
    <submittedName>
        <fullName evidence="7">Membrane protein</fullName>
    </submittedName>
</protein>
<organism evidence="7 8">
    <name type="scientific">Adhaeribacter aerolatus</name>
    <dbReference type="NCBI Taxonomy" id="670289"/>
    <lineage>
        <taxon>Bacteria</taxon>
        <taxon>Pseudomonadati</taxon>
        <taxon>Bacteroidota</taxon>
        <taxon>Cytophagia</taxon>
        <taxon>Cytophagales</taxon>
        <taxon>Hymenobacteraceae</taxon>
        <taxon>Adhaeribacter</taxon>
    </lineage>
</organism>
<keyword evidence="2 4" id="KW-0472">Membrane</keyword>
<dbReference type="InterPro" id="IPR006664">
    <property type="entry name" value="OMP_bac"/>
</dbReference>
<dbReference type="Gene3D" id="3.30.1330.60">
    <property type="entry name" value="OmpA-like domain"/>
    <property type="match status" value="1"/>
</dbReference>
<dbReference type="InterPro" id="IPR006665">
    <property type="entry name" value="OmpA-like"/>
</dbReference>
<evidence type="ECO:0000256" key="5">
    <source>
        <dbReference type="SAM" id="SignalP"/>
    </source>
</evidence>
<name>A0A512AUC8_9BACT</name>
<dbReference type="EMBL" id="BJYS01000005">
    <property type="protein sequence ID" value="GEO03316.1"/>
    <property type="molecule type" value="Genomic_DNA"/>
</dbReference>
<evidence type="ECO:0000256" key="4">
    <source>
        <dbReference type="PROSITE-ProRule" id="PRU00473"/>
    </source>
</evidence>
<reference evidence="7 8" key="1">
    <citation type="submission" date="2019-07" db="EMBL/GenBank/DDBJ databases">
        <title>Whole genome shotgun sequence of Adhaeribacter aerolatus NBRC 106133.</title>
        <authorList>
            <person name="Hosoyama A."/>
            <person name="Uohara A."/>
            <person name="Ohji S."/>
            <person name="Ichikawa N."/>
        </authorList>
    </citation>
    <scope>NUCLEOTIDE SEQUENCE [LARGE SCALE GENOMIC DNA]</scope>
    <source>
        <strain evidence="7 8">NBRC 106133</strain>
    </source>
</reference>
<dbReference type="RefSeq" id="WP_146895518.1">
    <property type="nucleotide sequence ID" value="NZ_BJYS01000005.1"/>
</dbReference>
<comment type="subcellular location">
    <subcellularLocation>
        <location evidence="1">Cell outer membrane</location>
    </subcellularLocation>
</comment>
<dbReference type="GO" id="GO:0009279">
    <property type="term" value="C:cell outer membrane"/>
    <property type="evidence" value="ECO:0007669"/>
    <property type="project" value="UniProtKB-SubCell"/>
</dbReference>
<dbReference type="InterPro" id="IPR011659">
    <property type="entry name" value="WD40"/>
</dbReference>
<dbReference type="Proteomes" id="UP000321532">
    <property type="component" value="Unassembled WGS sequence"/>
</dbReference>
<feature type="chain" id="PRO_5021918956" evidence="5">
    <location>
        <begin position="22"/>
        <end position="525"/>
    </location>
</feature>
<dbReference type="InterPro" id="IPR036737">
    <property type="entry name" value="OmpA-like_sf"/>
</dbReference>
<keyword evidence="8" id="KW-1185">Reference proteome</keyword>
<dbReference type="InterPro" id="IPR050330">
    <property type="entry name" value="Bact_OuterMem_StrucFunc"/>
</dbReference>
<dbReference type="CDD" id="cd07185">
    <property type="entry name" value="OmpA_C-like"/>
    <property type="match status" value="1"/>
</dbReference>
<sequence>MWYKKFTLVAFLFCLAFWAQAQDPEIGVKEVIGYDSVLQNLGPAINTRFTEVRPVISPDGKTLYFARQFFPKNKGGQQDEQDIWYSTRSNTKEQKWSEARSLGSPVNTADPNGVCAVTPDGNSLLLINNYNPDGSMVMEGASITTRTKKGWSLPAKVNILNYYNTNKENVDYFLSNSGKILLMAIEREESVGELDLFVSFQQKFGVWTKPLNLGKQVNSGKADFAPFLAADEKTLYFASEGHKGFGKSDIYYSKRLDDTWQNWSTPVNLGPNVNTPDWEAYYTVSAAGTDAYLVSSKEGTQGSRDIFRIATKERFKPEAVILVTGKVIDKATGKPIDAKIVYVEYPSGKEIGTARTNPKDGSYTIVLPKGTKYGYRAEAEGYIAMNEEVDAIDTKAYKEESKDLELVAKEVGGKLNLKNLVFDRGKYDLLESSFTELNLLVQHMNDNPTMEIEIQGHTDNQGDAKLNLQLSQNRVNEVRKYLIDKGIDKKRIRARGYGGSRPIYSNAKEETRKLNRRVDFVILKK</sequence>
<dbReference type="OrthoDB" id="1488841at2"/>
<feature type="domain" description="OmpA-like" evidence="6">
    <location>
        <begin position="407"/>
        <end position="525"/>
    </location>
</feature>
<evidence type="ECO:0000256" key="2">
    <source>
        <dbReference type="ARBA" id="ARBA00023136"/>
    </source>
</evidence>
<evidence type="ECO:0000256" key="3">
    <source>
        <dbReference type="ARBA" id="ARBA00023237"/>
    </source>
</evidence>
<gene>
    <name evidence="7" type="ORF">AAE02nite_09800</name>
</gene>
<dbReference type="Gene3D" id="2.60.40.1120">
    <property type="entry name" value="Carboxypeptidase-like, regulatory domain"/>
    <property type="match status" value="1"/>
</dbReference>
<feature type="signal peptide" evidence="5">
    <location>
        <begin position="1"/>
        <end position="21"/>
    </location>
</feature>
<dbReference type="Pfam" id="PF07676">
    <property type="entry name" value="PD40"/>
    <property type="match status" value="2"/>
</dbReference>